<comment type="similarity">
    <text evidence="2">Belongs to the cysteine synthase/cystathionine beta-synthase family.</text>
</comment>
<dbReference type="OrthoDB" id="10259545at2759"/>
<dbReference type="AlphaFoldDB" id="A0A1Y5IGX0"/>
<comment type="cofactor">
    <cofactor evidence="1">
        <name>pyridoxal 5'-phosphate</name>
        <dbReference type="ChEBI" id="CHEBI:597326"/>
    </cofactor>
</comment>
<dbReference type="InterPro" id="IPR050214">
    <property type="entry name" value="Cys_Synth/Cystath_Beta-Synth"/>
</dbReference>
<proteinExistence type="inferred from homology"/>
<organism evidence="6">
    <name type="scientific">Ostreococcus tauri</name>
    <name type="common">Marine green alga</name>
    <dbReference type="NCBI Taxonomy" id="70448"/>
    <lineage>
        <taxon>Eukaryota</taxon>
        <taxon>Viridiplantae</taxon>
        <taxon>Chlorophyta</taxon>
        <taxon>Mamiellophyceae</taxon>
        <taxon>Mamiellales</taxon>
        <taxon>Bathycoccaceae</taxon>
        <taxon>Ostreococcus</taxon>
    </lineage>
</organism>
<dbReference type="InterPro" id="IPR001926">
    <property type="entry name" value="TrpB-like_PALP"/>
</dbReference>
<dbReference type="GO" id="GO:0006535">
    <property type="term" value="P:cysteine biosynthetic process from serine"/>
    <property type="evidence" value="ECO:0007669"/>
    <property type="project" value="InterPro"/>
</dbReference>
<name>A0A1Y5IGX0_OSTTA</name>
<dbReference type="Pfam" id="PF00291">
    <property type="entry name" value="PALP"/>
    <property type="match status" value="1"/>
</dbReference>
<dbReference type="CDD" id="cd01561">
    <property type="entry name" value="CBS_like"/>
    <property type="match status" value="1"/>
</dbReference>
<dbReference type="NCBIfam" id="TIGR01139">
    <property type="entry name" value="cysK"/>
    <property type="match status" value="1"/>
</dbReference>
<evidence type="ECO:0000313" key="6">
    <source>
        <dbReference type="EMBL" id="OUS47897.1"/>
    </source>
</evidence>
<dbReference type="GO" id="GO:0004124">
    <property type="term" value="F:cysteine synthase activity"/>
    <property type="evidence" value="ECO:0007669"/>
    <property type="project" value="InterPro"/>
</dbReference>
<feature type="compositionally biased region" description="Basic residues" evidence="4">
    <location>
        <begin position="1"/>
        <end position="11"/>
    </location>
</feature>
<dbReference type="EMBL" id="KZ155776">
    <property type="protein sequence ID" value="OUS47897.1"/>
    <property type="molecule type" value="Genomic_DNA"/>
</dbReference>
<sequence>MHRRDRIHRRPRSSDARASVRRGRDGRVDGVIPLESIVDRIVTALVTMVGVLSAQRWLGGTAVRANDRARARRAGARRGIAPEARIYENILETVGDTPVIKINRLAPEGVEMYVKAEYFNPLSSVKDRLAVAVITDAERRGLLKPGDTVVEATSGNTGIAVAMACAQRGYRCVICMAEPFSVERRKIMRMLGAKVIVTPKAGKGTGMVAKAEELAAKHGWFLCRQFENEANPAYHASTTGPEIVRDFAGKKLDYFVTGYGTGGTFQGVSRVLRESRPDTKIVLLEPEAAALVSSGIKTERKDTGAPAGSHPAFAAHPVQGWTPDFIPLVLENGLNMNLYDELVKIEGGDAVQTAQALARNEGIFTGISGGATFAGALTVAKKAPKGSVILAMLPDTSERYMSTPLYETIDAEMNDEELEIAKSTPSFQLIPGQDPTLLVQ</sequence>
<dbReference type="InterPro" id="IPR036052">
    <property type="entry name" value="TrpB-like_PALP_sf"/>
</dbReference>
<dbReference type="SUPFAM" id="SSF53686">
    <property type="entry name" value="Tryptophan synthase beta subunit-like PLP-dependent enzymes"/>
    <property type="match status" value="1"/>
</dbReference>
<dbReference type="FunFam" id="3.40.50.1100:FF:000003">
    <property type="entry name" value="Cystathionine beta-synthase"/>
    <property type="match status" value="1"/>
</dbReference>
<reference evidence="6" key="1">
    <citation type="submission" date="2017-04" db="EMBL/GenBank/DDBJ databases">
        <title>Population genomics of picophytoplankton unveils novel chromosome hypervariability.</title>
        <authorList>
            <consortium name="DOE Joint Genome Institute"/>
            <person name="Blanc-Mathieu R."/>
            <person name="Krasovec M."/>
            <person name="Hebrard M."/>
            <person name="Yau S."/>
            <person name="Desgranges E."/>
            <person name="Martin J."/>
            <person name="Schackwitz W."/>
            <person name="Kuo A."/>
            <person name="Salin G."/>
            <person name="Donnadieu C."/>
            <person name="Desdevises Y."/>
            <person name="Sanchez-Ferandin S."/>
            <person name="Moreau H."/>
            <person name="Rivals E."/>
            <person name="Grigoriev I.V."/>
            <person name="Grimsley N."/>
            <person name="Eyre-Walker A."/>
            <person name="Piganeau G."/>
        </authorList>
    </citation>
    <scope>NUCLEOTIDE SEQUENCE [LARGE SCALE GENOMIC DNA]</scope>
    <source>
        <strain evidence="6">RCC 1115</strain>
    </source>
</reference>
<accession>A0A1Y5IGX0</accession>
<feature type="region of interest" description="Disordered" evidence="4">
    <location>
        <begin position="1"/>
        <end position="22"/>
    </location>
</feature>
<evidence type="ECO:0000256" key="3">
    <source>
        <dbReference type="ARBA" id="ARBA00022898"/>
    </source>
</evidence>
<evidence type="ECO:0000256" key="1">
    <source>
        <dbReference type="ARBA" id="ARBA00001933"/>
    </source>
</evidence>
<dbReference type="Gene3D" id="3.40.50.1100">
    <property type="match status" value="2"/>
</dbReference>
<evidence type="ECO:0000256" key="4">
    <source>
        <dbReference type="SAM" id="MobiDB-lite"/>
    </source>
</evidence>
<keyword evidence="3" id="KW-0663">Pyridoxal phosphate</keyword>
<dbReference type="Proteomes" id="UP000195557">
    <property type="component" value="Unassembled WGS sequence"/>
</dbReference>
<feature type="domain" description="Tryptophan synthase beta chain-like PALP" evidence="5">
    <location>
        <begin position="91"/>
        <end position="395"/>
    </location>
</feature>
<dbReference type="PANTHER" id="PTHR10314">
    <property type="entry name" value="CYSTATHIONINE BETA-SYNTHASE"/>
    <property type="match status" value="1"/>
</dbReference>
<evidence type="ECO:0000256" key="2">
    <source>
        <dbReference type="ARBA" id="ARBA00007103"/>
    </source>
</evidence>
<dbReference type="RefSeq" id="XP_003079422.2">
    <property type="nucleotide sequence ID" value="XM_003079374.2"/>
</dbReference>
<dbReference type="eggNOG" id="KOG1252">
    <property type="taxonomic scope" value="Eukaryota"/>
</dbReference>
<evidence type="ECO:0000259" key="5">
    <source>
        <dbReference type="Pfam" id="PF00291"/>
    </source>
</evidence>
<dbReference type="KEGG" id="ota:OT_ostta05g03130"/>
<dbReference type="InterPro" id="IPR005859">
    <property type="entry name" value="CysK"/>
</dbReference>
<protein>
    <submittedName>
        <fullName evidence="6">Cysteine synthase</fullName>
    </submittedName>
</protein>
<dbReference type="OMA" id="DTSERYM"/>
<gene>
    <name evidence="6" type="ORF">BE221DRAFT_204010</name>
</gene>